<sequence>MTRQKDRNSRRYGRLERKTGVGRLVEGARMADAADRGKTPTSSTSTSLERAAVYSRVTAEIIAAIEQGTGEWRAPWFHDGTGNARPTNIVSGKRYRGINTLALWAAGTAAGYSDGLWGTYKQWQDAGAQVRKGERSTTVVLWREIQVSGQSDNEDTDDGHQRMFARAFCVLNIAQVDGYERPVTPALPETERLARAEALIANLGVETVFGGPQAHYRPSADTVFMPSFPSFRDAASFYGVWLHENGHASGAKHRLGRDLSGRFGSAAYAAEECCVEILSGLILADLGIAHHPRPDHAAYIASWLKVLKEDPKAIFTAARQAQQAADWMHTRQIQSQEMAE</sequence>
<comment type="caution">
    <text evidence="4">The sequence shown here is derived from an EMBL/GenBank/DDBJ whole genome shotgun (WGS) entry which is preliminary data.</text>
</comment>
<organism evidence="4 5">
    <name type="scientific">Phyllobacterium endophyticum</name>
    <dbReference type="NCBI Taxonomy" id="1149773"/>
    <lineage>
        <taxon>Bacteria</taxon>
        <taxon>Pseudomonadati</taxon>
        <taxon>Pseudomonadota</taxon>
        <taxon>Alphaproteobacteria</taxon>
        <taxon>Hyphomicrobiales</taxon>
        <taxon>Phyllobacteriaceae</taxon>
        <taxon>Phyllobacterium</taxon>
    </lineage>
</organism>
<dbReference type="Proteomes" id="UP000241158">
    <property type="component" value="Unassembled WGS sequence"/>
</dbReference>
<feature type="region of interest" description="Disordered" evidence="1">
    <location>
        <begin position="27"/>
        <end position="46"/>
    </location>
</feature>
<keyword evidence="5" id="KW-1185">Reference proteome</keyword>
<dbReference type="Pfam" id="PF08401">
    <property type="entry name" value="ArdcN"/>
    <property type="match status" value="1"/>
</dbReference>
<dbReference type="EMBL" id="PGGN01000003">
    <property type="protein sequence ID" value="PSH56557.1"/>
    <property type="molecule type" value="Genomic_DNA"/>
</dbReference>
<evidence type="ECO:0000313" key="5">
    <source>
        <dbReference type="Proteomes" id="UP000241158"/>
    </source>
</evidence>
<evidence type="ECO:0008006" key="6">
    <source>
        <dbReference type="Google" id="ProtNLM"/>
    </source>
</evidence>
<dbReference type="Pfam" id="PF18818">
    <property type="entry name" value="MPTase-PolyVal"/>
    <property type="match status" value="1"/>
</dbReference>
<proteinExistence type="predicted"/>
<evidence type="ECO:0000259" key="3">
    <source>
        <dbReference type="Pfam" id="PF18818"/>
    </source>
</evidence>
<accession>A0A2P7AQY2</accession>
<dbReference type="InterPro" id="IPR013610">
    <property type="entry name" value="ArdC_N"/>
</dbReference>
<feature type="domain" description="Polyvalent protein metallopeptidase" evidence="3">
    <location>
        <begin position="195"/>
        <end position="320"/>
    </location>
</feature>
<dbReference type="PIRSF" id="PIRSF037112">
    <property type="entry name" value="Antirestriction_ArdC"/>
    <property type="match status" value="1"/>
</dbReference>
<dbReference type="InterPro" id="IPR017113">
    <property type="entry name" value="Antirestriction_ArdC"/>
</dbReference>
<evidence type="ECO:0000313" key="4">
    <source>
        <dbReference type="EMBL" id="PSH56557.1"/>
    </source>
</evidence>
<dbReference type="RefSeq" id="WP_106717302.1">
    <property type="nucleotide sequence ID" value="NZ_JACHXT010000003.1"/>
</dbReference>
<protein>
    <recommendedName>
        <fullName evidence="6">DUF1738 domain-containing protein</fullName>
    </recommendedName>
</protein>
<dbReference type="InterPro" id="IPR041459">
    <property type="entry name" value="MPTase-PolyVal"/>
</dbReference>
<dbReference type="OrthoDB" id="9792687at2"/>
<dbReference type="GO" id="GO:0003697">
    <property type="term" value="F:single-stranded DNA binding"/>
    <property type="evidence" value="ECO:0007669"/>
    <property type="project" value="InterPro"/>
</dbReference>
<gene>
    <name evidence="4" type="ORF">CU100_14310</name>
</gene>
<feature type="domain" description="N-terminal" evidence="2">
    <location>
        <begin position="52"/>
        <end position="170"/>
    </location>
</feature>
<reference evidence="5" key="1">
    <citation type="submission" date="2017-11" db="EMBL/GenBank/DDBJ databases">
        <authorList>
            <person name="Kuznetsova I."/>
            <person name="Sazanova A."/>
            <person name="Chirak E."/>
            <person name="Safronova V."/>
            <person name="Willems A."/>
        </authorList>
    </citation>
    <scope>NUCLEOTIDE SEQUENCE [LARGE SCALE GENOMIC DNA]</scope>
    <source>
        <strain evidence="5">PEPV15</strain>
    </source>
</reference>
<name>A0A2P7AQY2_9HYPH</name>
<evidence type="ECO:0000259" key="2">
    <source>
        <dbReference type="Pfam" id="PF08401"/>
    </source>
</evidence>
<evidence type="ECO:0000256" key="1">
    <source>
        <dbReference type="SAM" id="MobiDB-lite"/>
    </source>
</evidence>
<dbReference type="AlphaFoldDB" id="A0A2P7AQY2"/>